<reference evidence="2" key="1">
    <citation type="submission" date="2021-02" db="EMBL/GenBank/DDBJ databases">
        <authorList>
            <person name="Nowell W R."/>
        </authorList>
    </citation>
    <scope>NUCLEOTIDE SEQUENCE</scope>
</reference>
<dbReference type="EMBL" id="CAJOBB010000644">
    <property type="protein sequence ID" value="CAF3722501.1"/>
    <property type="molecule type" value="Genomic_DNA"/>
</dbReference>
<accession>A0A814VQI7</accession>
<organism evidence="2 4">
    <name type="scientific">Adineta steineri</name>
    <dbReference type="NCBI Taxonomy" id="433720"/>
    <lineage>
        <taxon>Eukaryota</taxon>
        <taxon>Metazoa</taxon>
        <taxon>Spiralia</taxon>
        <taxon>Gnathifera</taxon>
        <taxon>Rotifera</taxon>
        <taxon>Eurotatoria</taxon>
        <taxon>Bdelloidea</taxon>
        <taxon>Adinetida</taxon>
        <taxon>Adinetidae</taxon>
        <taxon>Adineta</taxon>
    </lineage>
</organism>
<sequence length="369" mass="40858">MSCTISCDYLPWKNTVHTPLVEWQKVLSKLTKREINRRLFAKVDLNHKPLQREHSAPTKKLLLSKNDDIDDAFIPSFLISPPSNVAQSSTDLSSARRYASSFKTIGNEQMQRSNSTTTDNVVILKLTKDNTKEHIDNSSQSSRKHSLLSMGTSTTTSSTPSAQQSSSSCSFSSSSPMRPNSILRTDGLKRHATHYDSPIIASSNTYLPISSGIALRMATSTTSHPSSNPSLFAYGNTITGGSTVRQRALADTTTNSLLITTERFKTNTSSSSSMRPARQPAMSSAYMTSQQLQRNASQNTRPRIQHDKTTISKDLYEYPDPFTNCPSDMLSKLSQLSKLQIETVEWEKKRRFTKKKSGANGTTQGKDSP</sequence>
<dbReference type="Proteomes" id="UP000663868">
    <property type="component" value="Unassembled WGS sequence"/>
</dbReference>
<feature type="compositionally biased region" description="Polar residues" evidence="1">
    <location>
        <begin position="281"/>
        <end position="302"/>
    </location>
</feature>
<gene>
    <name evidence="2" type="ORF">IZO911_LOCUS27901</name>
    <name evidence="3" type="ORF">KXQ929_LOCUS12502</name>
</gene>
<protein>
    <submittedName>
        <fullName evidence="2">Uncharacterized protein</fullName>
    </submittedName>
</protein>
<evidence type="ECO:0000313" key="2">
    <source>
        <dbReference type="EMBL" id="CAF1188613.1"/>
    </source>
</evidence>
<proteinExistence type="predicted"/>
<feature type="compositionally biased region" description="Low complexity" evidence="1">
    <location>
        <begin position="147"/>
        <end position="175"/>
    </location>
</feature>
<dbReference type="Proteomes" id="UP000663860">
    <property type="component" value="Unassembled WGS sequence"/>
</dbReference>
<dbReference type="EMBL" id="CAJNOE010000387">
    <property type="protein sequence ID" value="CAF1188613.1"/>
    <property type="molecule type" value="Genomic_DNA"/>
</dbReference>
<name>A0A814VQI7_9BILA</name>
<comment type="caution">
    <text evidence="2">The sequence shown here is derived from an EMBL/GenBank/DDBJ whole genome shotgun (WGS) entry which is preliminary data.</text>
</comment>
<feature type="region of interest" description="Disordered" evidence="1">
    <location>
        <begin position="350"/>
        <end position="369"/>
    </location>
</feature>
<feature type="region of interest" description="Disordered" evidence="1">
    <location>
        <begin position="265"/>
        <end position="310"/>
    </location>
</feature>
<feature type="region of interest" description="Disordered" evidence="1">
    <location>
        <begin position="132"/>
        <end position="183"/>
    </location>
</feature>
<evidence type="ECO:0000313" key="3">
    <source>
        <dbReference type="EMBL" id="CAF3722501.1"/>
    </source>
</evidence>
<feature type="compositionally biased region" description="Polar residues" evidence="1">
    <location>
        <begin position="359"/>
        <end position="369"/>
    </location>
</feature>
<dbReference type="AlphaFoldDB" id="A0A814VQI7"/>
<evidence type="ECO:0000313" key="4">
    <source>
        <dbReference type="Proteomes" id="UP000663860"/>
    </source>
</evidence>
<evidence type="ECO:0000256" key="1">
    <source>
        <dbReference type="SAM" id="MobiDB-lite"/>
    </source>
</evidence>